<evidence type="ECO:0000256" key="5">
    <source>
        <dbReference type="ARBA" id="ARBA00022723"/>
    </source>
</evidence>
<comment type="subcellular location">
    <subcellularLocation>
        <location evidence="2">Endosome membrane</location>
        <topology evidence="2">Peripheral membrane protein</topology>
    </subcellularLocation>
    <subcellularLocation>
        <location evidence="1">Late endosome membrane</location>
    </subcellularLocation>
    <subcellularLocation>
        <location evidence="3">Lysosome membrane</location>
        <topology evidence="3">Peripheral membrane protein</topology>
        <orientation evidence="3">Cytoplasmic side</orientation>
    </subcellularLocation>
</comment>
<accession>A0A6S7GEN4</accession>
<dbReference type="PANTHER" id="PTHR23292:SF6">
    <property type="entry name" value="FI16602P1-RELATED"/>
    <property type="match status" value="1"/>
</dbReference>
<name>A0A6S7GEN4_PARCT</name>
<evidence type="ECO:0000256" key="6">
    <source>
        <dbReference type="ARBA" id="ARBA00022833"/>
    </source>
</evidence>
<evidence type="ECO:0000313" key="11">
    <source>
        <dbReference type="Proteomes" id="UP001152795"/>
    </source>
</evidence>
<dbReference type="EMBL" id="CACRXK020001138">
    <property type="protein sequence ID" value="CAB3987226.1"/>
    <property type="molecule type" value="Genomic_DNA"/>
</dbReference>
<feature type="compositionally biased region" description="Low complexity" evidence="8">
    <location>
        <begin position="39"/>
        <end position="52"/>
    </location>
</feature>
<keyword evidence="9" id="KW-1133">Transmembrane helix</keyword>
<sequence>MAQPPPYNQPGYPPQPTNPPAYPGDQKAGYPPQPGYPPQGGAYPPQGGAYPPQGGPPPQPGYPAQPGYPVQPSHAGHHTTTTTVIATQPGPVIVTGVAFGEIPVSMTCPRCQAQIVTSTIYQDGSFAWLMAAILCFIGCWPCCLIPFCMDGCKDVTHHCPNCRSHLGTYRRM</sequence>
<dbReference type="OrthoDB" id="5599753at2759"/>
<gene>
    <name evidence="10" type="ORF">PACLA_8A042899</name>
</gene>
<evidence type="ECO:0000256" key="8">
    <source>
        <dbReference type="SAM" id="MobiDB-lite"/>
    </source>
</evidence>
<dbReference type="GO" id="GO:0008270">
    <property type="term" value="F:zinc ion binding"/>
    <property type="evidence" value="ECO:0007669"/>
    <property type="project" value="TreeGrafter"/>
</dbReference>
<evidence type="ECO:0000256" key="3">
    <source>
        <dbReference type="ARBA" id="ARBA00004630"/>
    </source>
</evidence>
<feature type="region of interest" description="Disordered" evidence="8">
    <location>
        <begin position="1"/>
        <end position="78"/>
    </location>
</feature>
<dbReference type="AlphaFoldDB" id="A0A6S7GEN4"/>
<dbReference type="GO" id="GO:0005765">
    <property type="term" value="C:lysosomal membrane"/>
    <property type="evidence" value="ECO:0007669"/>
    <property type="project" value="UniProtKB-SubCell"/>
</dbReference>
<protein>
    <submittedName>
        <fullName evidence="10">Uncharacterized protein</fullName>
    </submittedName>
</protein>
<organism evidence="10 11">
    <name type="scientific">Paramuricea clavata</name>
    <name type="common">Red gorgonian</name>
    <name type="synonym">Violescent sea-whip</name>
    <dbReference type="NCBI Taxonomy" id="317549"/>
    <lineage>
        <taxon>Eukaryota</taxon>
        <taxon>Metazoa</taxon>
        <taxon>Cnidaria</taxon>
        <taxon>Anthozoa</taxon>
        <taxon>Octocorallia</taxon>
        <taxon>Malacalcyonacea</taxon>
        <taxon>Plexauridae</taxon>
        <taxon>Paramuricea</taxon>
    </lineage>
</organism>
<feature type="transmembrane region" description="Helical" evidence="9">
    <location>
        <begin position="126"/>
        <end position="148"/>
    </location>
</feature>
<dbReference type="PANTHER" id="PTHR23292">
    <property type="entry name" value="LIPOPOLYSACCHARIDE-INDUCED TUMOR NECROSIS FACTOR-ALPHA FACTOR"/>
    <property type="match status" value="1"/>
</dbReference>
<keyword evidence="7 9" id="KW-0472">Membrane</keyword>
<evidence type="ECO:0000256" key="2">
    <source>
        <dbReference type="ARBA" id="ARBA00004481"/>
    </source>
</evidence>
<dbReference type="Proteomes" id="UP001152795">
    <property type="component" value="Unassembled WGS sequence"/>
</dbReference>
<keyword evidence="11" id="KW-1185">Reference proteome</keyword>
<feature type="compositionally biased region" description="Pro residues" evidence="8">
    <location>
        <begin position="1"/>
        <end position="22"/>
    </location>
</feature>
<keyword evidence="9" id="KW-0812">Transmembrane</keyword>
<dbReference type="GO" id="GO:0031902">
    <property type="term" value="C:late endosome membrane"/>
    <property type="evidence" value="ECO:0007669"/>
    <property type="project" value="UniProtKB-SubCell"/>
</dbReference>
<evidence type="ECO:0000313" key="10">
    <source>
        <dbReference type="EMBL" id="CAB3987226.1"/>
    </source>
</evidence>
<dbReference type="InterPro" id="IPR037519">
    <property type="entry name" value="LITAF_fam"/>
</dbReference>
<comment type="similarity">
    <text evidence="4">Belongs to the CDIP1/LITAF family.</text>
</comment>
<dbReference type="SMART" id="SM00714">
    <property type="entry name" value="LITAF"/>
    <property type="match status" value="1"/>
</dbReference>
<dbReference type="InterPro" id="IPR006629">
    <property type="entry name" value="LITAF"/>
</dbReference>
<reference evidence="10" key="1">
    <citation type="submission" date="2020-04" db="EMBL/GenBank/DDBJ databases">
        <authorList>
            <person name="Alioto T."/>
            <person name="Alioto T."/>
            <person name="Gomez Garrido J."/>
        </authorList>
    </citation>
    <scope>NUCLEOTIDE SEQUENCE</scope>
    <source>
        <strain evidence="10">A484AB</strain>
    </source>
</reference>
<dbReference type="PROSITE" id="PS51837">
    <property type="entry name" value="LITAF"/>
    <property type="match status" value="1"/>
</dbReference>
<evidence type="ECO:0000256" key="9">
    <source>
        <dbReference type="SAM" id="Phobius"/>
    </source>
</evidence>
<proteinExistence type="inferred from homology"/>
<evidence type="ECO:0000256" key="4">
    <source>
        <dbReference type="ARBA" id="ARBA00005975"/>
    </source>
</evidence>
<dbReference type="Pfam" id="PF10601">
    <property type="entry name" value="zf-LITAF-like"/>
    <property type="match status" value="1"/>
</dbReference>
<feature type="compositionally biased region" description="Pro residues" evidence="8">
    <location>
        <begin position="53"/>
        <end position="63"/>
    </location>
</feature>
<keyword evidence="5" id="KW-0479">Metal-binding</keyword>
<evidence type="ECO:0000256" key="1">
    <source>
        <dbReference type="ARBA" id="ARBA00004414"/>
    </source>
</evidence>
<comment type="caution">
    <text evidence="10">The sequence shown here is derived from an EMBL/GenBank/DDBJ whole genome shotgun (WGS) entry which is preliminary data.</text>
</comment>
<evidence type="ECO:0000256" key="7">
    <source>
        <dbReference type="ARBA" id="ARBA00023136"/>
    </source>
</evidence>
<keyword evidence="6" id="KW-0862">Zinc</keyword>